<gene>
    <name evidence="1" type="ORF">K0M31_008959</name>
    <name evidence="2" type="ORF">K0M31_008961</name>
</gene>
<dbReference type="EMBL" id="JAHYIQ010000021">
    <property type="protein sequence ID" value="KAK1123343.1"/>
    <property type="molecule type" value="Genomic_DNA"/>
</dbReference>
<dbReference type="EMBL" id="JAHYIQ010000021">
    <property type="protein sequence ID" value="KAK1123341.1"/>
    <property type="molecule type" value="Genomic_DNA"/>
</dbReference>
<name>A0AA40FQX0_9HYME</name>
<sequence>MEFDPNVLFHVNQQISHCRIPKFDETEKLQLLQQYIENQWNRIFSSSSVIFRYYRYRYSIVHFLYLLRPEVEARNASFGHGQKTHEYTVKDASLGNIARPIITDIALRSAFTDLPDATTWS</sequence>
<dbReference type="AlphaFoldDB" id="A0AA40FQX0"/>
<evidence type="ECO:0000313" key="1">
    <source>
        <dbReference type="EMBL" id="KAK1123341.1"/>
    </source>
</evidence>
<protein>
    <submittedName>
        <fullName evidence="1">Uncharacterized protein</fullName>
    </submittedName>
</protein>
<organism evidence="1 3">
    <name type="scientific">Melipona bicolor</name>
    <dbReference type="NCBI Taxonomy" id="60889"/>
    <lineage>
        <taxon>Eukaryota</taxon>
        <taxon>Metazoa</taxon>
        <taxon>Ecdysozoa</taxon>
        <taxon>Arthropoda</taxon>
        <taxon>Hexapoda</taxon>
        <taxon>Insecta</taxon>
        <taxon>Pterygota</taxon>
        <taxon>Neoptera</taxon>
        <taxon>Endopterygota</taxon>
        <taxon>Hymenoptera</taxon>
        <taxon>Apocrita</taxon>
        <taxon>Aculeata</taxon>
        <taxon>Apoidea</taxon>
        <taxon>Anthophila</taxon>
        <taxon>Apidae</taxon>
        <taxon>Melipona</taxon>
    </lineage>
</organism>
<keyword evidence="3" id="KW-1185">Reference proteome</keyword>
<reference evidence="1" key="1">
    <citation type="submission" date="2021-10" db="EMBL/GenBank/DDBJ databases">
        <title>Melipona bicolor Genome sequencing and assembly.</title>
        <authorList>
            <person name="Araujo N.S."/>
            <person name="Arias M.C."/>
        </authorList>
    </citation>
    <scope>NUCLEOTIDE SEQUENCE</scope>
    <source>
        <strain evidence="1">USP_2M_L1-L4_2017</strain>
        <tissue evidence="1">Whole body</tissue>
    </source>
</reference>
<accession>A0AA40FQX0</accession>
<dbReference type="Proteomes" id="UP001177670">
    <property type="component" value="Unassembled WGS sequence"/>
</dbReference>
<evidence type="ECO:0000313" key="3">
    <source>
        <dbReference type="Proteomes" id="UP001177670"/>
    </source>
</evidence>
<evidence type="ECO:0000313" key="2">
    <source>
        <dbReference type="EMBL" id="KAK1123343.1"/>
    </source>
</evidence>
<comment type="caution">
    <text evidence="1">The sequence shown here is derived from an EMBL/GenBank/DDBJ whole genome shotgun (WGS) entry which is preliminary data.</text>
</comment>
<proteinExistence type="predicted"/>